<evidence type="ECO:0000313" key="1">
    <source>
        <dbReference type="EMBL" id="GFM37304.1"/>
    </source>
</evidence>
<dbReference type="PANTHER" id="PTHR23416:SF78">
    <property type="entry name" value="LIPOPOLYSACCHARIDE BIOSYNTHESIS O-ACETYL TRANSFERASE WBBJ-RELATED"/>
    <property type="match status" value="1"/>
</dbReference>
<dbReference type="GO" id="GO:0016740">
    <property type="term" value="F:transferase activity"/>
    <property type="evidence" value="ECO:0007669"/>
    <property type="project" value="UniProtKB-KW"/>
</dbReference>
<name>A0A7J0BWE9_9BACT</name>
<dbReference type="PANTHER" id="PTHR23416">
    <property type="entry name" value="SIALIC ACID SYNTHASE-RELATED"/>
    <property type="match status" value="1"/>
</dbReference>
<dbReference type="Pfam" id="PF00132">
    <property type="entry name" value="Hexapep"/>
    <property type="match status" value="1"/>
</dbReference>
<proteinExistence type="predicted"/>
<sequence length="200" mass="21386">MRETVKKAVRLLFALTVLPLVLLNRVLAGGSGVLSPGCTQVLALLPGVVGRYARAEFYGAVLRSCHRSVALDFGVLLPYADVSIGEGVYIGPYSIIAESVIGKDSIIGSYVSVIGGRRNHVFDDVDTPIRLQGRRHEVVHIGEDSWIGNKAVIMANVGRKCVIGAGSVVVNDIPDYAVAVGNPARVVRDRRNIPEQESVA</sequence>
<dbReference type="InterPro" id="IPR051159">
    <property type="entry name" value="Hexapeptide_acetyltransf"/>
</dbReference>
<dbReference type="InterPro" id="IPR011004">
    <property type="entry name" value="Trimer_LpxA-like_sf"/>
</dbReference>
<dbReference type="EMBL" id="BLVP01000008">
    <property type="protein sequence ID" value="GFM37304.1"/>
    <property type="molecule type" value="Genomic_DNA"/>
</dbReference>
<gene>
    <name evidence="1" type="ORF">DSM19430T_19880</name>
</gene>
<reference evidence="1 2" key="1">
    <citation type="submission" date="2020-05" db="EMBL/GenBank/DDBJ databases">
        <title>Draft genome sequence of Desulfovibrio psychrotolerans JS1T.</title>
        <authorList>
            <person name="Ueno A."/>
            <person name="Tamazawa S."/>
            <person name="Tamamura S."/>
            <person name="Murakami T."/>
            <person name="Kiyama T."/>
            <person name="Inomata H."/>
            <person name="Amano Y."/>
            <person name="Miyakawa K."/>
            <person name="Tamaki H."/>
            <person name="Naganuma T."/>
            <person name="Kaneko K."/>
        </authorList>
    </citation>
    <scope>NUCLEOTIDE SEQUENCE [LARGE SCALE GENOMIC DNA]</scope>
    <source>
        <strain evidence="1 2">JS1</strain>
    </source>
</reference>
<protein>
    <submittedName>
        <fullName evidence="1">Transferase</fullName>
    </submittedName>
</protein>
<keyword evidence="1" id="KW-0808">Transferase</keyword>
<dbReference type="CDD" id="cd04647">
    <property type="entry name" value="LbH_MAT_like"/>
    <property type="match status" value="1"/>
</dbReference>
<dbReference type="SUPFAM" id="SSF51161">
    <property type="entry name" value="Trimeric LpxA-like enzymes"/>
    <property type="match status" value="1"/>
</dbReference>
<dbReference type="Proteomes" id="UP000503820">
    <property type="component" value="Unassembled WGS sequence"/>
</dbReference>
<keyword evidence="2" id="KW-1185">Reference proteome</keyword>
<dbReference type="RefSeq" id="WP_174409916.1">
    <property type="nucleotide sequence ID" value="NZ_BLVP01000008.1"/>
</dbReference>
<dbReference type="InterPro" id="IPR001451">
    <property type="entry name" value="Hexapep"/>
</dbReference>
<dbReference type="Gene3D" id="2.160.10.10">
    <property type="entry name" value="Hexapeptide repeat proteins"/>
    <property type="match status" value="1"/>
</dbReference>
<accession>A0A7J0BWE9</accession>
<dbReference type="AlphaFoldDB" id="A0A7J0BWE9"/>
<evidence type="ECO:0000313" key="2">
    <source>
        <dbReference type="Proteomes" id="UP000503820"/>
    </source>
</evidence>
<organism evidence="1 2">
    <name type="scientific">Desulfovibrio psychrotolerans</name>
    <dbReference type="NCBI Taxonomy" id="415242"/>
    <lineage>
        <taxon>Bacteria</taxon>
        <taxon>Pseudomonadati</taxon>
        <taxon>Thermodesulfobacteriota</taxon>
        <taxon>Desulfovibrionia</taxon>
        <taxon>Desulfovibrionales</taxon>
        <taxon>Desulfovibrionaceae</taxon>
        <taxon>Desulfovibrio</taxon>
    </lineage>
</organism>
<comment type="caution">
    <text evidence="1">The sequence shown here is derived from an EMBL/GenBank/DDBJ whole genome shotgun (WGS) entry which is preliminary data.</text>
</comment>